<keyword evidence="8" id="KW-0812">Transmembrane</keyword>
<evidence type="ECO:0000313" key="12">
    <source>
        <dbReference type="Proteomes" id="UP000011058"/>
    </source>
</evidence>
<protein>
    <submittedName>
        <fullName evidence="11">Endothelin-converting enzyme 1</fullName>
        <ecNumber evidence="11">3.4.24.71</ecNumber>
    </submittedName>
</protein>
<dbReference type="CDD" id="cd08662">
    <property type="entry name" value="M13"/>
    <property type="match status" value="1"/>
</dbReference>
<dbReference type="Pfam" id="PF05649">
    <property type="entry name" value="Peptidase_M13_N"/>
    <property type="match status" value="1"/>
</dbReference>
<dbReference type="InterPro" id="IPR000718">
    <property type="entry name" value="Peptidase_M13"/>
</dbReference>
<keyword evidence="7" id="KW-0482">Metalloprotease</keyword>
<dbReference type="GO" id="GO:0046872">
    <property type="term" value="F:metal ion binding"/>
    <property type="evidence" value="ECO:0007669"/>
    <property type="project" value="UniProtKB-KW"/>
</dbReference>
<dbReference type="PANTHER" id="PTHR11733">
    <property type="entry name" value="ZINC METALLOPROTEASE FAMILY M13 NEPRILYSIN-RELATED"/>
    <property type="match status" value="1"/>
</dbReference>
<evidence type="ECO:0000256" key="2">
    <source>
        <dbReference type="ARBA" id="ARBA00007357"/>
    </source>
</evidence>
<dbReference type="PROSITE" id="PS51885">
    <property type="entry name" value="NEPRILYSIN"/>
    <property type="match status" value="1"/>
</dbReference>
<keyword evidence="3" id="KW-0645">Protease</keyword>
<evidence type="ECO:0000256" key="5">
    <source>
        <dbReference type="ARBA" id="ARBA00022801"/>
    </source>
</evidence>
<feature type="transmembrane region" description="Helical" evidence="8">
    <location>
        <begin position="12"/>
        <end position="37"/>
    </location>
</feature>
<evidence type="ECO:0000259" key="9">
    <source>
        <dbReference type="Pfam" id="PF01431"/>
    </source>
</evidence>
<dbReference type="KEGG" id="fae:FAES_0929"/>
<evidence type="ECO:0000256" key="7">
    <source>
        <dbReference type="ARBA" id="ARBA00023049"/>
    </source>
</evidence>
<dbReference type="PRINTS" id="PR00786">
    <property type="entry name" value="NEPRILYSIN"/>
</dbReference>
<reference evidence="11 12" key="1">
    <citation type="journal article" date="2012" name="J. Bacteriol.">
        <title>Genome Sequence of Fibrella aestuarina BUZ 2T, a Filamentous Marine Bacterium.</title>
        <authorList>
            <person name="Filippini M."/>
            <person name="Qi W."/>
            <person name="Blom J."/>
            <person name="Goesmann A."/>
            <person name="Smits T.H."/>
            <person name="Bagheri H.C."/>
        </authorList>
    </citation>
    <scope>NUCLEOTIDE SEQUENCE [LARGE SCALE GENOMIC DNA]</scope>
    <source>
        <strain evidence="12">BUZ 2T</strain>
    </source>
</reference>
<dbReference type="PATRIC" id="fig|1166018.3.peg.2647"/>
<dbReference type="STRING" id="1166018.FAES_0929"/>
<dbReference type="SUPFAM" id="SSF55486">
    <property type="entry name" value="Metalloproteases ('zincins'), catalytic domain"/>
    <property type="match status" value="1"/>
</dbReference>
<dbReference type="RefSeq" id="WP_015330040.1">
    <property type="nucleotide sequence ID" value="NC_020054.1"/>
</dbReference>
<gene>
    <name evidence="11" type="ORF">FAES_0929</name>
</gene>
<dbReference type="eggNOG" id="COG3590">
    <property type="taxonomic scope" value="Bacteria"/>
</dbReference>
<keyword evidence="5 11" id="KW-0378">Hydrolase</keyword>
<accession>I0K487</accession>
<organism evidence="11 12">
    <name type="scientific">Fibrella aestuarina BUZ 2</name>
    <dbReference type="NCBI Taxonomy" id="1166018"/>
    <lineage>
        <taxon>Bacteria</taxon>
        <taxon>Pseudomonadati</taxon>
        <taxon>Bacteroidota</taxon>
        <taxon>Cytophagia</taxon>
        <taxon>Cytophagales</taxon>
        <taxon>Spirosomataceae</taxon>
        <taxon>Fibrella</taxon>
    </lineage>
</organism>
<comment type="similarity">
    <text evidence="2">Belongs to the peptidase M13 family.</text>
</comment>
<dbReference type="HOGENOM" id="CLU_006187_7_2_10"/>
<name>I0K487_9BACT</name>
<dbReference type="GO" id="GO:0004222">
    <property type="term" value="F:metalloendopeptidase activity"/>
    <property type="evidence" value="ECO:0007669"/>
    <property type="project" value="UniProtKB-EC"/>
</dbReference>
<dbReference type="GO" id="GO:0016485">
    <property type="term" value="P:protein processing"/>
    <property type="evidence" value="ECO:0007669"/>
    <property type="project" value="TreeGrafter"/>
</dbReference>
<keyword evidence="4" id="KW-0479">Metal-binding</keyword>
<proteinExistence type="inferred from homology"/>
<keyword evidence="8" id="KW-0472">Membrane</keyword>
<keyword evidence="12" id="KW-1185">Reference proteome</keyword>
<dbReference type="Pfam" id="PF01431">
    <property type="entry name" value="Peptidase_M13"/>
    <property type="match status" value="1"/>
</dbReference>
<dbReference type="Gene3D" id="1.10.1380.10">
    <property type="entry name" value="Neutral endopeptidase , domain2"/>
    <property type="match status" value="1"/>
</dbReference>
<dbReference type="InterPro" id="IPR042089">
    <property type="entry name" value="Peptidase_M13_dom_2"/>
</dbReference>
<feature type="domain" description="Peptidase M13 N-terminal" evidence="10">
    <location>
        <begin position="64"/>
        <end position="443"/>
    </location>
</feature>
<evidence type="ECO:0000256" key="8">
    <source>
        <dbReference type="SAM" id="Phobius"/>
    </source>
</evidence>
<keyword evidence="8" id="KW-1133">Transmembrane helix</keyword>
<dbReference type="AlphaFoldDB" id="I0K487"/>
<evidence type="ECO:0000256" key="1">
    <source>
        <dbReference type="ARBA" id="ARBA00001947"/>
    </source>
</evidence>
<dbReference type="InterPro" id="IPR024079">
    <property type="entry name" value="MetalloPept_cat_dom_sf"/>
</dbReference>
<comment type="cofactor">
    <cofactor evidence="1">
        <name>Zn(2+)</name>
        <dbReference type="ChEBI" id="CHEBI:29105"/>
    </cofactor>
</comment>
<dbReference type="Gene3D" id="3.40.390.10">
    <property type="entry name" value="Collagenase (Catalytic Domain)"/>
    <property type="match status" value="1"/>
</dbReference>
<evidence type="ECO:0000313" key="11">
    <source>
        <dbReference type="EMBL" id="CCG98940.1"/>
    </source>
</evidence>
<dbReference type="InterPro" id="IPR018497">
    <property type="entry name" value="Peptidase_M13_C"/>
</dbReference>
<dbReference type="Proteomes" id="UP000011058">
    <property type="component" value="Chromosome"/>
</dbReference>
<evidence type="ECO:0000256" key="6">
    <source>
        <dbReference type="ARBA" id="ARBA00022833"/>
    </source>
</evidence>
<dbReference type="EMBL" id="HE796683">
    <property type="protein sequence ID" value="CCG98940.1"/>
    <property type="molecule type" value="Genomic_DNA"/>
</dbReference>
<evidence type="ECO:0000256" key="4">
    <source>
        <dbReference type="ARBA" id="ARBA00022723"/>
    </source>
</evidence>
<dbReference type="PANTHER" id="PTHR11733:SF167">
    <property type="entry name" value="FI17812P1-RELATED"/>
    <property type="match status" value="1"/>
</dbReference>
<dbReference type="GO" id="GO:0005886">
    <property type="term" value="C:plasma membrane"/>
    <property type="evidence" value="ECO:0007669"/>
    <property type="project" value="TreeGrafter"/>
</dbReference>
<evidence type="ECO:0000256" key="3">
    <source>
        <dbReference type="ARBA" id="ARBA00022670"/>
    </source>
</evidence>
<feature type="domain" description="Peptidase M13 C-terminal" evidence="9">
    <location>
        <begin position="495"/>
        <end position="691"/>
    </location>
</feature>
<dbReference type="InterPro" id="IPR008753">
    <property type="entry name" value="Peptidase_M13_N"/>
</dbReference>
<dbReference type="EC" id="3.4.24.71" evidence="11"/>
<keyword evidence="6" id="KW-0862">Zinc</keyword>
<evidence type="ECO:0000259" key="10">
    <source>
        <dbReference type="Pfam" id="PF05649"/>
    </source>
</evidence>
<sequence>MMRTFLRQTRSLYKITFLMITLKQTLISAAWLMAVIACRQKDKDETPARTSFFDKSGMDTTVAPGNDFFTYANGNWVKKTQIPGDQTGWGSFYQLYEENERKTKTILEEAAKANAAAGSIEQQVGDFYASGMDTAAIDKRGYDPVKAELAKINALTDYKQVLTYLATNDANRGGKFIGFYVGADDRQSSINRINFLQAGLSLPEKDYYTRSDEATKKIRAAFVAYVAKLFTLTGVDSVQAKQKGQAILAFETNLAKSHKSPTDLRDPVANYNKFAVADLTKRMPTLNWRSLLDNMSLTKVDTVLVAQPGYYQALDKLLPTVPIALLKDQLAFDCLDRNATLLSKPFEQAHFEFNSKTLYGQPQMPERWKRIGRRIDGAMGEALGQLWVKKYFPAEAKERMLTLVDNLQKVYRERIEKLDWMAPETKKVALVKLDRFLKKIGYPDKWKDYSDIKVGRDDYYGNVQRANQHRYREDFAKINQPVDRMEWGMTPPTVNAYANPTNNEVVFPAGILQFPFFDKDADDAINYGGIGMVIGHEMTHLFDDQGRQYDANGNLRDWWTKQDAERFKTKAEVVVNQYNGYTVLDNLHLNGRLTLGENLADLGGINLAYQAFKLTEQGKSTDKIDGFTPDQRFFLGFAQVWRIKVRDETERARVTTDPHSPAKFRVNGPLANFEPFYRAFNVKPGEKLYKPETAQARIW</sequence>